<dbReference type="GO" id="GO:0005737">
    <property type="term" value="C:cytoplasm"/>
    <property type="evidence" value="ECO:0007669"/>
    <property type="project" value="TreeGrafter"/>
</dbReference>
<dbReference type="RefSeq" id="WP_137343083.1">
    <property type="nucleotide sequence ID" value="NZ_BSQH01000011.1"/>
</dbReference>
<organism evidence="2 3">
    <name type="scientific">Dyadobacter frigoris</name>
    <dbReference type="NCBI Taxonomy" id="2576211"/>
    <lineage>
        <taxon>Bacteria</taxon>
        <taxon>Pseudomonadati</taxon>
        <taxon>Bacteroidota</taxon>
        <taxon>Cytophagia</taxon>
        <taxon>Cytophagales</taxon>
        <taxon>Spirosomataceae</taxon>
        <taxon>Dyadobacter</taxon>
    </lineage>
</organism>
<comment type="caution">
    <text evidence="2">The sequence shown here is derived from an EMBL/GenBank/DDBJ whole genome shotgun (WGS) entry which is preliminary data.</text>
</comment>
<dbReference type="OrthoDB" id="9788327at2"/>
<protein>
    <recommendedName>
        <fullName evidence="1">Transglutaminase-like domain-containing protein</fullName>
    </recommendedName>
</protein>
<dbReference type="Proteomes" id="UP000304900">
    <property type="component" value="Unassembled WGS sequence"/>
</dbReference>
<dbReference type="PANTHER" id="PTHR46333">
    <property type="entry name" value="CYTOKINESIS PROTEIN 3"/>
    <property type="match status" value="1"/>
</dbReference>
<name>A0A4U6CW75_9BACT</name>
<reference evidence="2 3" key="1">
    <citation type="submission" date="2019-05" db="EMBL/GenBank/DDBJ databases">
        <title>Dyadobacter AR-3-8 sp. nov., isolated from arctic soil.</title>
        <authorList>
            <person name="Chaudhary D.K."/>
        </authorList>
    </citation>
    <scope>NUCLEOTIDE SEQUENCE [LARGE SCALE GENOMIC DNA]</scope>
    <source>
        <strain evidence="2 3">AR-3-8</strain>
    </source>
</reference>
<dbReference type="PANTHER" id="PTHR46333:SF2">
    <property type="entry name" value="CYTOKINESIS PROTEIN 3"/>
    <property type="match status" value="1"/>
</dbReference>
<evidence type="ECO:0000313" key="3">
    <source>
        <dbReference type="Proteomes" id="UP000304900"/>
    </source>
</evidence>
<proteinExistence type="predicted"/>
<dbReference type="EMBL" id="SZVO01000015">
    <property type="protein sequence ID" value="TKT88546.1"/>
    <property type="molecule type" value="Genomic_DNA"/>
</dbReference>
<evidence type="ECO:0000259" key="1">
    <source>
        <dbReference type="SMART" id="SM00460"/>
    </source>
</evidence>
<dbReference type="SMART" id="SM00460">
    <property type="entry name" value="TGc"/>
    <property type="match status" value="1"/>
</dbReference>
<dbReference type="InterPro" id="IPR002931">
    <property type="entry name" value="Transglutaminase-like"/>
</dbReference>
<dbReference type="InterPro" id="IPR038765">
    <property type="entry name" value="Papain-like_cys_pep_sf"/>
</dbReference>
<sequence>MNRSINLSKQIKLTIIFLLLFVKSFSQTSEIDSIINIIDFRRDSVRAIFDWVATEIEYDSQSLLLVDETNIMLYNSPTKSIIREVISRRKGVCYHYAELFNALLTRLGYQSYVIDGYVMQEDIINNKYAHAWNAVKVKDKWFLYDPTWSAGYVRNFIFKKRYDEKWYKVSPESFLHTHIPFDPIWQFINPPLSHYQIRDNDFTIKGTVNFNFQDSIFARLKYTKREECWTSLQRVKEMGLTNNLIEKYAKNLMINYDLATIQSARDSLRMAINYYNKYIYSRNNRFKKPVWTDNMIRSNLGDIKMKIDASNILLDSVNSSDLRLAQYKSETKKQILSLKESVDSETIFINKYLSIWSRLRSAYKF</sequence>
<dbReference type="Gene3D" id="3.10.620.30">
    <property type="match status" value="1"/>
</dbReference>
<gene>
    <name evidence="2" type="ORF">FDK13_26715</name>
</gene>
<dbReference type="AlphaFoldDB" id="A0A4U6CW75"/>
<keyword evidence="3" id="KW-1185">Reference proteome</keyword>
<dbReference type="InterPro" id="IPR052557">
    <property type="entry name" value="CAP/Cytokinesis_protein"/>
</dbReference>
<feature type="domain" description="Transglutaminase-like" evidence="1">
    <location>
        <begin position="85"/>
        <end position="148"/>
    </location>
</feature>
<accession>A0A4U6CW75</accession>
<dbReference type="Pfam" id="PF01841">
    <property type="entry name" value="Transglut_core"/>
    <property type="match status" value="1"/>
</dbReference>
<evidence type="ECO:0000313" key="2">
    <source>
        <dbReference type="EMBL" id="TKT88546.1"/>
    </source>
</evidence>
<dbReference type="SUPFAM" id="SSF54001">
    <property type="entry name" value="Cysteine proteinases"/>
    <property type="match status" value="1"/>
</dbReference>